<dbReference type="SMART" id="SM00671">
    <property type="entry name" value="SEL1"/>
    <property type="match status" value="7"/>
</dbReference>
<organism evidence="4 5">
    <name type="scientific">Anaeramoeba flamelloides</name>
    <dbReference type="NCBI Taxonomy" id="1746091"/>
    <lineage>
        <taxon>Eukaryota</taxon>
        <taxon>Metamonada</taxon>
        <taxon>Anaeramoebidae</taxon>
        <taxon>Anaeramoeba</taxon>
    </lineage>
</organism>
<accession>A0AAV7YN83</accession>
<dbReference type="InterPro" id="IPR052945">
    <property type="entry name" value="Mitotic_Regulator"/>
</dbReference>
<dbReference type="Pfam" id="PF08238">
    <property type="entry name" value="Sel1"/>
    <property type="match status" value="7"/>
</dbReference>
<evidence type="ECO:0000313" key="5">
    <source>
        <dbReference type="Proteomes" id="UP001146793"/>
    </source>
</evidence>
<evidence type="ECO:0000256" key="3">
    <source>
        <dbReference type="SAM" id="SignalP"/>
    </source>
</evidence>
<feature type="region of interest" description="Disordered" evidence="1">
    <location>
        <begin position="233"/>
        <end position="254"/>
    </location>
</feature>
<sequence length="878" mass="102261">MNKLHVVICLFIFIKLIKVEDLSKVFETSKGIKLTNDKVYEDIEDTKPDQYKLAKKMYLGLTLNEKRDPKWISEMEKCGELGYGLCYAALGEIYYFGKRGANKIDFCLAKYYFEMGSFLGDSTCHSYLGLMYSMGKCSKIDEQLAILHFHLGELDGNPIAKLALANKYYLGLNAPYQCTKGGILYYEAAKRNEVRFKPRYYYELFPIELTPPIFSKNYLNKKFEIINQNLEKEKEQEKEQEKEKEKELKKEQEQEQEQELKIKKEMEIQQEEEEGEESLIAFDPLIYGIDFNKYQYQKNKLTKLKYNPTNVLHLTSSNKPGLTNSVGEWHLKKGYKLLLESQYHEFSLPRDPKERPSMVGSKPNIPNGSIIGKHFQLATDFFRQGVKLNSSKAMVNLGLRYLLGIGVDEKNYTKAYELFSRATESKDPLGTTLKGVLTQNAMGTDRSLHEGIDLQTEGARFDVPQSRYYYGNLHYLGLGVGKNLKIAYENLLSASKGGHLPSMYKLGIMISNGYGIEKQNCRESVKWLKLVAETSDQVPELFYAKNLFLKYLYYKKNQKTDQMENMKNLIQSVLIYEKFAKMGYVSAMINTGYLYQHYVSDRLFSCLFNNNNIINTNKRNRFTNNDGKKEHTNDKLLFKDSNKINKAKYNLIIQYYQNAATLQSTQAMIYLAEIYNSNDAFDPNNSLKWYIKACNLGNVLACWKAGWIYQKNIHIIYNENNFNSKHTHDNNNNKNNNNHNHNYNFNNNHNQKTNFHQAFFYYSKALKLNSSSFPLSFIIFIIWTIDFFINRPLDLLQLFLINVFIKPFEISSKSFFSFTLLTKNYLSFFTSKKNLINQDLESLILLSSLILIIISIVIRKKIALNEINRDNRNRFENN</sequence>
<keyword evidence="3" id="KW-0732">Signal</keyword>
<dbReference type="SUPFAM" id="SSF81901">
    <property type="entry name" value="HCP-like"/>
    <property type="match status" value="3"/>
</dbReference>
<dbReference type="InterPro" id="IPR006597">
    <property type="entry name" value="Sel1-like"/>
</dbReference>
<evidence type="ECO:0000256" key="2">
    <source>
        <dbReference type="SAM" id="Phobius"/>
    </source>
</evidence>
<dbReference type="Gene3D" id="1.25.40.10">
    <property type="entry name" value="Tetratricopeptide repeat domain"/>
    <property type="match status" value="2"/>
</dbReference>
<feature type="transmembrane region" description="Helical" evidence="2">
    <location>
        <begin position="796"/>
        <end position="820"/>
    </location>
</feature>
<dbReference type="PANTHER" id="PTHR43628">
    <property type="entry name" value="ACTIVATOR OF C KINASE PROTEIN 1-RELATED"/>
    <property type="match status" value="1"/>
</dbReference>
<evidence type="ECO:0000256" key="1">
    <source>
        <dbReference type="SAM" id="MobiDB-lite"/>
    </source>
</evidence>
<dbReference type="InterPro" id="IPR011990">
    <property type="entry name" value="TPR-like_helical_dom_sf"/>
</dbReference>
<keyword evidence="2" id="KW-0812">Transmembrane</keyword>
<keyword evidence="2" id="KW-0472">Membrane</keyword>
<dbReference type="EMBL" id="JANTQA010000057">
    <property type="protein sequence ID" value="KAJ3429377.1"/>
    <property type="molecule type" value="Genomic_DNA"/>
</dbReference>
<gene>
    <name evidence="4" type="ORF">M0812_24723</name>
</gene>
<evidence type="ECO:0000313" key="4">
    <source>
        <dbReference type="EMBL" id="KAJ3429377.1"/>
    </source>
</evidence>
<reference evidence="4" key="1">
    <citation type="submission" date="2022-08" db="EMBL/GenBank/DDBJ databases">
        <title>Novel sulphate-reducing endosymbionts in the free-living metamonad Anaeramoeba.</title>
        <authorList>
            <person name="Jerlstrom-Hultqvist J."/>
            <person name="Cepicka I."/>
            <person name="Gallot-Lavallee L."/>
            <person name="Salas-Leiva D."/>
            <person name="Curtis B.A."/>
            <person name="Zahonova K."/>
            <person name="Pipaliya S."/>
            <person name="Dacks J."/>
            <person name="Roger A.J."/>
        </authorList>
    </citation>
    <scope>NUCLEOTIDE SEQUENCE</scope>
    <source>
        <strain evidence="4">Busselton2</strain>
    </source>
</reference>
<protein>
    <submittedName>
        <fullName evidence="4">Sel1-repeat-containing protein ybeq</fullName>
    </submittedName>
</protein>
<dbReference type="PANTHER" id="PTHR43628:SF1">
    <property type="entry name" value="CHITIN SYNTHASE REGULATORY FACTOR 2-RELATED"/>
    <property type="match status" value="1"/>
</dbReference>
<dbReference type="AlphaFoldDB" id="A0AAV7YN83"/>
<keyword evidence="2" id="KW-1133">Transmembrane helix</keyword>
<feature type="transmembrane region" description="Helical" evidence="2">
    <location>
        <begin position="840"/>
        <end position="858"/>
    </location>
</feature>
<dbReference type="Proteomes" id="UP001146793">
    <property type="component" value="Unassembled WGS sequence"/>
</dbReference>
<comment type="caution">
    <text evidence="4">The sequence shown here is derived from an EMBL/GenBank/DDBJ whole genome shotgun (WGS) entry which is preliminary data.</text>
</comment>
<proteinExistence type="predicted"/>
<feature type="transmembrane region" description="Helical" evidence="2">
    <location>
        <begin position="772"/>
        <end position="789"/>
    </location>
</feature>
<feature type="signal peptide" evidence="3">
    <location>
        <begin position="1"/>
        <end position="19"/>
    </location>
</feature>
<feature type="chain" id="PRO_5043485149" evidence="3">
    <location>
        <begin position="20"/>
        <end position="878"/>
    </location>
</feature>
<name>A0AAV7YN83_9EUKA</name>